<dbReference type="InterPro" id="IPR013783">
    <property type="entry name" value="Ig-like_fold"/>
</dbReference>
<dbReference type="InterPro" id="IPR014755">
    <property type="entry name" value="Cu-Rt/internalin_Ig-like"/>
</dbReference>
<protein>
    <submittedName>
        <fullName evidence="4">Ig-like domain-containing protein</fullName>
    </submittedName>
</protein>
<keyword evidence="1" id="KW-0732">Signal</keyword>
<proteinExistence type="predicted"/>
<keyword evidence="5" id="KW-1185">Reference proteome</keyword>
<dbReference type="Gene3D" id="2.60.40.10">
    <property type="entry name" value="Immunoglobulins"/>
    <property type="match status" value="1"/>
</dbReference>
<dbReference type="InterPro" id="IPR011635">
    <property type="entry name" value="CARDB"/>
</dbReference>
<name>A0A8T5UTN3_9EURY</name>
<evidence type="ECO:0000259" key="2">
    <source>
        <dbReference type="Pfam" id="PF07705"/>
    </source>
</evidence>
<sequence>MNRKLLFSLLLLVGLILILNLSTLSAANVTSNTAPKVTSVNPVNNSIILKSQTVKVYFNEPIKAGTLSIRIKNAAGTTISTKKSINYRTLSIVPSTRLPTGVKYYIILNSGSIKDLAGKGNSYYSTSFTVSPITLAQMKYGIYRVQNFYNTNLRLPRYVSFSTKTIPIREFQRIIATQGLKINTKIKDLTVTKVTAPIRGVKGDTIIVPNTVKNQGNTAIGGFYVSYYLISNSHIYLGKRYISSLAAGASNSHNTKLKIPLNITSSSYYIDVYADSTKIVSESKEYNNFRYSTTKIQIRNARPMNIGYFINHESTPLANIDFNKLKSDGITEVYIHAKNADYLNLKPYYSKIVNSGLRPFCWVWQGFTHAKEVTAMGYNTVMDLETYKMADFISEVKQLRQDTKGKTLILCTKADGWDGNQRWDLLAPLVDAIMPMCYLGDYEKSTSDLASYIKKYNTLYPNKIYPALETYMSDKTVKPKANSALQVEIKACGNVKGIGLFRYGLSN</sequence>
<evidence type="ECO:0000313" key="5">
    <source>
        <dbReference type="Proteomes" id="UP000825933"/>
    </source>
</evidence>
<dbReference type="Gene3D" id="2.60.40.1220">
    <property type="match status" value="1"/>
</dbReference>
<dbReference type="EMBL" id="JAIOUQ010000017">
    <property type="protein sequence ID" value="MBZ2167098.1"/>
    <property type="molecule type" value="Genomic_DNA"/>
</dbReference>
<evidence type="ECO:0000256" key="1">
    <source>
        <dbReference type="ARBA" id="ARBA00022729"/>
    </source>
</evidence>
<evidence type="ECO:0000259" key="3">
    <source>
        <dbReference type="Pfam" id="PF13205"/>
    </source>
</evidence>
<organism evidence="4 5">
    <name type="scientific">Methanobacterium spitsbergense</name>
    <dbReference type="NCBI Taxonomy" id="2874285"/>
    <lineage>
        <taxon>Archaea</taxon>
        <taxon>Methanobacteriati</taxon>
        <taxon>Methanobacteriota</taxon>
        <taxon>Methanomada group</taxon>
        <taxon>Methanobacteria</taxon>
        <taxon>Methanobacteriales</taxon>
        <taxon>Methanobacteriaceae</taxon>
        <taxon>Methanobacterium</taxon>
    </lineage>
</organism>
<dbReference type="InterPro" id="IPR032812">
    <property type="entry name" value="SbsA_Ig"/>
</dbReference>
<dbReference type="Proteomes" id="UP000825933">
    <property type="component" value="Unassembled WGS sequence"/>
</dbReference>
<accession>A0A8T5UTN3</accession>
<dbReference type="AlphaFoldDB" id="A0A8T5UTN3"/>
<dbReference type="RefSeq" id="WP_223792633.1">
    <property type="nucleotide sequence ID" value="NZ_JAIOUQ010000017.1"/>
</dbReference>
<dbReference type="Pfam" id="PF07705">
    <property type="entry name" value="CARDB"/>
    <property type="match status" value="1"/>
</dbReference>
<reference evidence="5" key="1">
    <citation type="journal article" date="2022" name="Microbiol. Resour. Announc.">
        <title>Draft Genome Sequence of a Methanogenic Archaeon from West Spitsbergen Permafrost.</title>
        <authorList>
            <person name="Trubitsyn V."/>
            <person name="Rivkina E."/>
            <person name="Shcherbakova V."/>
        </authorList>
    </citation>
    <scope>NUCLEOTIDE SEQUENCE [LARGE SCALE GENOMIC DNA]</scope>
    <source>
        <strain evidence="5">VT</strain>
    </source>
</reference>
<gene>
    <name evidence="4" type="ORF">K8N75_13720</name>
</gene>
<feature type="domain" description="CARDB" evidence="2">
    <location>
        <begin position="188"/>
        <end position="289"/>
    </location>
</feature>
<dbReference type="Pfam" id="PF13205">
    <property type="entry name" value="Big_5"/>
    <property type="match status" value="1"/>
</dbReference>
<feature type="domain" description="SbsA Ig-like" evidence="3">
    <location>
        <begin position="32"/>
        <end position="129"/>
    </location>
</feature>
<comment type="caution">
    <text evidence="4">The sequence shown here is derived from an EMBL/GenBank/DDBJ whole genome shotgun (WGS) entry which is preliminary data.</text>
</comment>
<evidence type="ECO:0000313" key="4">
    <source>
        <dbReference type="EMBL" id="MBZ2167098.1"/>
    </source>
</evidence>